<dbReference type="InterPro" id="IPR036165">
    <property type="entry name" value="YefM-like_sf"/>
</dbReference>
<evidence type="ECO:0000313" key="4">
    <source>
        <dbReference type="Proteomes" id="UP000501705"/>
    </source>
</evidence>
<dbReference type="Pfam" id="PF02604">
    <property type="entry name" value="PhdYeFM_antitox"/>
    <property type="match status" value="1"/>
</dbReference>
<comment type="similarity">
    <text evidence="1 2">Belongs to the phD/YefM antitoxin family.</text>
</comment>
<proteinExistence type="inferred from homology"/>
<reference evidence="3 4" key="1">
    <citation type="journal article" date="2019" name="ACS Chem. Biol.">
        <title>Identification and Mobilization of a Cryptic Antibiotic Biosynthesis Gene Locus from a Human-Pathogenic Nocardia Isolate.</title>
        <authorList>
            <person name="Herisse M."/>
            <person name="Ishida K."/>
            <person name="Porter J.L."/>
            <person name="Howden B."/>
            <person name="Hertweck C."/>
            <person name="Stinear T.P."/>
            <person name="Pidot S.J."/>
        </authorList>
    </citation>
    <scope>NUCLEOTIDE SEQUENCE [LARGE SCALE GENOMIC DNA]</scope>
    <source>
        <strain evidence="3 4">AUSMDU00024985</strain>
    </source>
</reference>
<name>A0A6G9XTA7_NOCBR</name>
<dbReference type="AlphaFoldDB" id="A0A6G9XTA7"/>
<sequence>MEPLSSETGDVVTQWQVQEAKQRFSEVLRAAESTPQTITRHGDAVAVVIDINEYRRLTRPDISFVDHLLATFTGLGDEVAEVVDEVTAERKLSKPREVDLFDASAAEPSAG</sequence>
<dbReference type="Proteomes" id="UP000501705">
    <property type="component" value="Chromosome"/>
</dbReference>
<dbReference type="Gene3D" id="3.40.1620.10">
    <property type="entry name" value="YefM-like domain"/>
    <property type="match status" value="1"/>
</dbReference>
<evidence type="ECO:0000256" key="1">
    <source>
        <dbReference type="ARBA" id="ARBA00009981"/>
    </source>
</evidence>
<gene>
    <name evidence="3" type="ORF">F5X71_18575</name>
</gene>
<protein>
    <recommendedName>
        <fullName evidence="2">Antitoxin</fullName>
    </recommendedName>
</protein>
<dbReference type="InterPro" id="IPR006442">
    <property type="entry name" value="Antitoxin_Phd/YefM"/>
</dbReference>
<evidence type="ECO:0000313" key="3">
    <source>
        <dbReference type="EMBL" id="QIS04063.1"/>
    </source>
</evidence>
<evidence type="ECO:0000256" key="2">
    <source>
        <dbReference type="RuleBase" id="RU362080"/>
    </source>
</evidence>
<dbReference type="EMBL" id="CP046171">
    <property type="protein sequence ID" value="QIS04063.1"/>
    <property type="molecule type" value="Genomic_DNA"/>
</dbReference>
<organism evidence="3 4">
    <name type="scientific">Nocardia brasiliensis</name>
    <dbReference type="NCBI Taxonomy" id="37326"/>
    <lineage>
        <taxon>Bacteria</taxon>
        <taxon>Bacillati</taxon>
        <taxon>Actinomycetota</taxon>
        <taxon>Actinomycetes</taxon>
        <taxon>Mycobacteriales</taxon>
        <taxon>Nocardiaceae</taxon>
        <taxon>Nocardia</taxon>
    </lineage>
</organism>
<comment type="function">
    <text evidence="2">Antitoxin component of a type II toxin-antitoxin (TA) system.</text>
</comment>
<dbReference type="RefSeq" id="WP_167463182.1">
    <property type="nucleotide sequence ID" value="NZ_CP046171.1"/>
</dbReference>
<dbReference type="NCBIfam" id="TIGR01552">
    <property type="entry name" value="phd_fam"/>
    <property type="match status" value="1"/>
</dbReference>
<accession>A0A6G9XTA7</accession>
<dbReference type="SUPFAM" id="SSF143120">
    <property type="entry name" value="YefM-like"/>
    <property type="match status" value="1"/>
</dbReference>